<keyword evidence="3" id="KW-1003">Cell membrane</keyword>
<reference evidence="6 7" key="1">
    <citation type="submission" date="2020-04" db="EMBL/GenBank/DDBJ databases">
        <title>Paraburkholderia sp. RP-4-7 isolated from soil.</title>
        <authorList>
            <person name="Dahal R.H."/>
        </authorList>
    </citation>
    <scope>NUCLEOTIDE SEQUENCE [LARGE SCALE GENOMIC DNA]</scope>
    <source>
        <strain evidence="6 7">RP-4-7</strain>
    </source>
</reference>
<dbReference type="InterPro" id="IPR044527">
    <property type="entry name" value="NrtA/CpmA_ABC-bd_dom"/>
</dbReference>
<comment type="caution">
    <text evidence="6">The sequence shown here is derived from an EMBL/GenBank/DDBJ whole genome shotgun (WGS) entry which is preliminary data.</text>
</comment>
<dbReference type="PANTHER" id="PTHR30024">
    <property type="entry name" value="ALIPHATIC SULFONATES-BINDING PROTEIN-RELATED"/>
    <property type="match status" value="1"/>
</dbReference>
<evidence type="ECO:0000256" key="5">
    <source>
        <dbReference type="ARBA" id="ARBA00023136"/>
    </source>
</evidence>
<accession>A0A848ISQ4</accession>
<evidence type="ECO:0000256" key="1">
    <source>
        <dbReference type="ARBA" id="ARBA00004308"/>
    </source>
</evidence>
<dbReference type="RefSeq" id="WP_169489973.1">
    <property type="nucleotide sequence ID" value="NZ_JABBGJ010000050.1"/>
</dbReference>
<sequence>MDRQNRYRPFDSRATLGRCACGQHASQSEHERQAHASSATDAAMMSRDFVEAAAVRTLFPGDAARRSFMRAVGKGAAMTAIYSVLPIASLQEAFAEDKQGNLEKRDLNIGFLPITCATPLIAAEPLGFYKEQGLNVTLQKVGGWALVRDRMLNRELDASHMLAPMPLAISMGIGSQPTPTRVATIQNVNGQAIVLALKHKDNRDPRNWKGFRFAIPFDYSMHNFLLRYYLAEHGIDPDRDVQLRVTPPAEMIANLRAGNIDGFLGPDPFNQRAVFDEVGFIHILSKDIWAGHPCCSFSVFDGFIQRNPNTFAALFRANLKAAAYAHEASNRPALARMISAPAYLNQPELVVRQVLTGTFADGLGQVQRVPDRVDFEPLPWYSMATWMMTQMKRWGYLKRDVDYRSLAEKVFLLTNARRAMQQIGEPVPDAALNGGYRPISVMGRTFDASRPDDYVSSFPIKRT</sequence>
<proteinExistence type="predicted"/>
<evidence type="ECO:0000256" key="2">
    <source>
        <dbReference type="ARBA" id="ARBA00022448"/>
    </source>
</evidence>
<dbReference type="PANTHER" id="PTHR30024:SF43">
    <property type="entry name" value="BLL4572 PROTEIN"/>
    <property type="match status" value="1"/>
</dbReference>
<evidence type="ECO:0000256" key="4">
    <source>
        <dbReference type="ARBA" id="ARBA00022519"/>
    </source>
</evidence>
<keyword evidence="2" id="KW-0813">Transport</keyword>
<protein>
    <submittedName>
        <fullName evidence="6">ABC transporter substrate-binding protein</fullName>
    </submittedName>
</protein>
<dbReference type="CDD" id="cd13553">
    <property type="entry name" value="PBP2_NrtA_CpmA_like"/>
    <property type="match status" value="1"/>
</dbReference>
<dbReference type="Pfam" id="PF13379">
    <property type="entry name" value="NMT1_2"/>
    <property type="match status" value="1"/>
</dbReference>
<keyword evidence="5" id="KW-0472">Membrane</keyword>
<organism evidence="6 7">
    <name type="scientific">Paraburkholderia polaris</name>
    <dbReference type="NCBI Taxonomy" id="2728848"/>
    <lineage>
        <taxon>Bacteria</taxon>
        <taxon>Pseudomonadati</taxon>
        <taxon>Pseudomonadota</taxon>
        <taxon>Betaproteobacteria</taxon>
        <taxon>Burkholderiales</taxon>
        <taxon>Burkholderiaceae</taxon>
        <taxon>Paraburkholderia</taxon>
    </lineage>
</organism>
<comment type="subcellular location">
    <subcellularLocation>
        <location evidence="1">Endomembrane system</location>
    </subcellularLocation>
</comment>
<dbReference type="AlphaFoldDB" id="A0A848ISQ4"/>
<keyword evidence="4" id="KW-0997">Cell inner membrane</keyword>
<name>A0A848ISQ4_9BURK</name>
<dbReference type="SUPFAM" id="SSF53850">
    <property type="entry name" value="Periplasmic binding protein-like II"/>
    <property type="match status" value="1"/>
</dbReference>
<evidence type="ECO:0000256" key="3">
    <source>
        <dbReference type="ARBA" id="ARBA00022475"/>
    </source>
</evidence>
<dbReference type="EMBL" id="JABBGJ010000050">
    <property type="protein sequence ID" value="NMM03219.1"/>
    <property type="molecule type" value="Genomic_DNA"/>
</dbReference>
<dbReference type="Proteomes" id="UP000544134">
    <property type="component" value="Unassembled WGS sequence"/>
</dbReference>
<gene>
    <name evidence="6" type="ORF">HHL24_35620</name>
</gene>
<evidence type="ECO:0000313" key="7">
    <source>
        <dbReference type="Proteomes" id="UP000544134"/>
    </source>
</evidence>
<keyword evidence="7" id="KW-1185">Reference proteome</keyword>
<dbReference type="GO" id="GO:0012505">
    <property type="term" value="C:endomembrane system"/>
    <property type="evidence" value="ECO:0007669"/>
    <property type="project" value="UniProtKB-SubCell"/>
</dbReference>
<evidence type="ECO:0000313" key="6">
    <source>
        <dbReference type="EMBL" id="NMM03219.1"/>
    </source>
</evidence>
<dbReference type="Gene3D" id="3.40.190.10">
    <property type="entry name" value="Periplasmic binding protein-like II"/>
    <property type="match status" value="2"/>
</dbReference>